<evidence type="ECO:0000256" key="1">
    <source>
        <dbReference type="ARBA" id="ARBA00004496"/>
    </source>
</evidence>
<dbReference type="GO" id="GO:0047134">
    <property type="term" value="F:protein-disulfide reductase [NAD(P)H] activity"/>
    <property type="evidence" value="ECO:0007669"/>
    <property type="project" value="TreeGrafter"/>
</dbReference>
<dbReference type="GO" id="GO:0045454">
    <property type="term" value="P:cell redox homeostasis"/>
    <property type="evidence" value="ECO:0007669"/>
    <property type="project" value="TreeGrafter"/>
</dbReference>
<dbReference type="GO" id="GO:0046872">
    <property type="term" value="F:metal ion binding"/>
    <property type="evidence" value="ECO:0007669"/>
    <property type="project" value="UniProtKB-KW"/>
</dbReference>
<evidence type="ECO:0000256" key="2">
    <source>
        <dbReference type="ARBA" id="ARBA00006597"/>
    </source>
</evidence>
<evidence type="ECO:0000259" key="12">
    <source>
        <dbReference type="PROSITE" id="PS51674"/>
    </source>
</evidence>
<keyword evidence="3 11" id="KW-0004">4Fe-4S</keyword>
<proteinExistence type="inferred from homology"/>
<evidence type="ECO:0000256" key="4">
    <source>
        <dbReference type="ARBA" id="ARBA00022723"/>
    </source>
</evidence>
<name>A0A0L8M3C9_STRVG</name>
<dbReference type="OrthoDB" id="4250897at2"/>
<keyword evidence="8 11" id="KW-0238">DNA-binding</keyword>
<dbReference type="GO" id="GO:0005737">
    <property type="term" value="C:cytoplasm"/>
    <property type="evidence" value="ECO:0007669"/>
    <property type="project" value="UniProtKB-SubCell"/>
</dbReference>
<gene>
    <name evidence="11" type="primary">whiB</name>
    <name evidence="13" type="ORF">ADK75_33785</name>
</gene>
<evidence type="ECO:0000256" key="3">
    <source>
        <dbReference type="ARBA" id="ARBA00022485"/>
    </source>
</evidence>
<dbReference type="Pfam" id="PF02467">
    <property type="entry name" value="Whib"/>
    <property type="match status" value="1"/>
</dbReference>
<feature type="binding site" evidence="11">
    <location>
        <position position="37"/>
    </location>
    <ligand>
        <name>[4Fe-4S] cluster</name>
        <dbReference type="ChEBI" id="CHEBI:49883"/>
    </ligand>
</feature>
<dbReference type="PATRIC" id="fig|1961.12.peg.7441"/>
<evidence type="ECO:0000256" key="10">
    <source>
        <dbReference type="ARBA" id="ARBA00023163"/>
    </source>
</evidence>
<dbReference type="EMBL" id="LGUV01000375">
    <property type="protein sequence ID" value="KOG44888.1"/>
    <property type="molecule type" value="Genomic_DNA"/>
</dbReference>
<dbReference type="GO" id="GO:0035731">
    <property type="term" value="F:dinitrosyl-iron complex binding"/>
    <property type="evidence" value="ECO:0007669"/>
    <property type="project" value="UniProtKB-UniRule"/>
</dbReference>
<protein>
    <recommendedName>
        <fullName evidence="11">Transcriptional regulator WhiB</fullName>
    </recommendedName>
</protein>
<dbReference type="InterPro" id="IPR003482">
    <property type="entry name" value="Whib"/>
</dbReference>
<sequence length="84" mass="9179">MNWRQEAACRWEDPELFFPVGTSGPALVQIEEAKAVCHRCPVMESCLQWALEGGQDLGVCGGMSEDERRAAKRRAARAGARSSG</sequence>
<dbReference type="GO" id="GO:0051539">
    <property type="term" value="F:4 iron, 4 sulfur cluster binding"/>
    <property type="evidence" value="ECO:0007669"/>
    <property type="project" value="UniProtKB-UniRule"/>
</dbReference>
<comment type="PTM">
    <text evidence="11">The Fe-S cluster can be nitrosylated by nitric oxide (NO).</text>
</comment>
<evidence type="ECO:0000256" key="6">
    <source>
        <dbReference type="ARBA" id="ARBA00023014"/>
    </source>
</evidence>
<evidence type="ECO:0000256" key="8">
    <source>
        <dbReference type="ARBA" id="ARBA00023125"/>
    </source>
</evidence>
<evidence type="ECO:0000256" key="9">
    <source>
        <dbReference type="ARBA" id="ARBA00023157"/>
    </source>
</evidence>
<evidence type="ECO:0000256" key="11">
    <source>
        <dbReference type="HAMAP-Rule" id="MF_01479"/>
    </source>
</evidence>
<dbReference type="GO" id="GO:0003677">
    <property type="term" value="F:DNA binding"/>
    <property type="evidence" value="ECO:0007669"/>
    <property type="project" value="UniProtKB-UniRule"/>
</dbReference>
<comment type="subcellular location">
    <subcellularLocation>
        <location evidence="1 11">Cytoplasm</location>
    </subcellularLocation>
</comment>
<keyword evidence="5 11" id="KW-0408">Iron</keyword>
<dbReference type="AlphaFoldDB" id="A0A0L8M3C9"/>
<evidence type="ECO:0000256" key="7">
    <source>
        <dbReference type="ARBA" id="ARBA00023015"/>
    </source>
</evidence>
<feature type="binding site" evidence="11">
    <location>
        <position position="40"/>
    </location>
    <ligand>
        <name>[4Fe-4S] cluster</name>
        <dbReference type="ChEBI" id="CHEBI:49883"/>
    </ligand>
</feature>
<dbReference type="PANTHER" id="PTHR38839:SF6">
    <property type="entry name" value="TRANSCRIPTIONAL REGULATOR WHIB1"/>
    <property type="match status" value="1"/>
</dbReference>
<keyword evidence="10 11" id="KW-0804">Transcription</keyword>
<dbReference type="Proteomes" id="UP000037084">
    <property type="component" value="Unassembled WGS sequence"/>
</dbReference>
<feature type="binding site" evidence="11">
    <location>
        <position position="9"/>
    </location>
    <ligand>
        <name>[4Fe-4S] cluster</name>
        <dbReference type="ChEBI" id="CHEBI:49883"/>
    </ligand>
</feature>
<comment type="cofactor">
    <cofactor evidence="11">
        <name>[4Fe-4S] cluster</name>
        <dbReference type="ChEBI" id="CHEBI:49883"/>
    </cofactor>
    <text evidence="11">Binds 1 [4Fe-4S] cluster per subunit. Following nitrosylation of the [4Fe-4S] cluster binds 1 [4Fe-8(NO)] cluster per subunit.</text>
</comment>
<keyword evidence="6 11" id="KW-0411">Iron-sulfur</keyword>
<keyword evidence="9 11" id="KW-1015">Disulfide bond</keyword>
<evidence type="ECO:0000313" key="14">
    <source>
        <dbReference type="Proteomes" id="UP000037084"/>
    </source>
</evidence>
<dbReference type="HAMAP" id="MF_01479">
    <property type="entry name" value="WhiB"/>
    <property type="match status" value="1"/>
</dbReference>
<evidence type="ECO:0000256" key="5">
    <source>
        <dbReference type="ARBA" id="ARBA00023004"/>
    </source>
</evidence>
<dbReference type="InterPro" id="IPR034768">
    <property type="entry name" value="4FE4S_WBL"/>
</dbReference>
<accession>A0A0L8M3C9</accession>
<organism evidence="13 14">
    <name type="scientific">Streptomyces virginiae</name>
    <name type="common">Streptomyces cinnamonensis</name>
    <dbReference type="NCBI Taxonomy" id="1961"/>
    <lineage>
        <taxon>Bacteria</taxon>
        <taxon>Bacillati</taxon>
        <taxon>Actinomycetota</taxon>
        <taxon>Actinomycetes</taxon>
        <taxon>Kitasatosporales</taxon>
        <taxon>Streptomycetaceae</taxon>
        <taxon>Streptomyces</taxon>
    </lineage>
</organism>
<keyword evidence="11" id="KW-0963">Cytoplasm</keyword>
<comment type="caution">
    <text evidence="13">The sequence shown here is derived from an EMBL/GenBank/DDBJ whole genome shotgun (WGS) entry which is preliminary data.</text>
</comment>
<reference evidence="14" key="1">
    <citation type="submission" date="2015-07" db="EMBL/GenBank/DDBJ databases">
        <authorList>
            <consortium name="Consortium for Microbial Forensics and Genomics (microFORGE)"/>
            <person name="Knight B.M."/>
            <person name="Roberts D.P."/>
            <person name="Lin D."/>
            <person name="Hari K."/>
            <person name="Fletcher J."/>
            <person name="Melcher U."/>
            <person name="Blagden T."/>
            <person name="Winegar R.A."/>
        </authorList>
    </citation>
    <scope>NUCLEOTIDE SEQUENCE [LARGE SCALE GENOMIC DNA]</scope>
    <source>
        <strain evidence="14">NRRL B-1447</strain>
    </source>
</reference>
<keyword evidence="4 11" id="KW-0479">Metal-binding</keyword>
<dbReference type="RefSeq" id="WP_053177057.1">
    <property type="nucleotide sequence ID" value="NZ_LGUV01000375.1"/>
</dbReference>
<comment type="PTM">
    <text evidence="11">Upon Fe-S cluster removal intramolecular disulfide bonds are formed.</text>
</comment>
<feature type="domain" description="4Fe-4S Wbl-type" evidence="12">
    <location>
        <begin position="8"/>
        <end position="70"/>
    </location>
</feature>
<evidence type="ECO:0000313" key="13">
    <source>
        <dbReference type="EMBL" id="KOG44888.1"/>
    </source>
</evidence>
<comment type="function">
    <text evidence="11">Acts as a transcriptional regulator. Probably redox-responsive. The apo- but not holo-form probably binds DNA.</text>
</comment>
<comment type="similarity">
    <text evidence="2 11">Belongs to the WhiB family.</text>
</comment>
<dbReference type="PANTHER" id="PTHR38839">
    <property type="entry name" value="TRANSCRIPTIONAL REGULATOR WHID-RELATED"/>
    <property type="match status" value="1"/>
</dbReference>
<dbReference type="PROSITE" id="PS51674">
    <property type="entry name" value="4FE4S_WBL"/>
    <property type="match status" value="1"/>
</dbReference>
<feature type="binding site" evidence="11">
    <location>
        <position position="46"/>
    </location>
    <ligand>
        <name>[4Fe-4S] cluster</name>
        <dbReference type="ChEBI" id="CHEBI:49883"/>
    </ligand>
</feature>
<dbReference type="GO" id="GO:0045892">
    <property type="term" value="P:negative regulation of DNA-templated transcription"/>
    <property type="evidence" value="ECO:0007669"/>
    <property type="project" value="TreeGrafter"/>
</dbReference>
<keyword evidence="7 11" id="KW-0805">Transcription regulation</keyword>